<dbReference type="InterPro" id="IPR018114">
    <property type="entry name" value="TRYPSIN_HIS"/>
</dbReference>
<evidence type="ECO:0000256" key="3">
    <source>
        <dbReference type="ARBA" id="ARBA00022729"/>
    </source>
</evidence>
<keyword evidence="14" id="KW-1185">Reference proteome</keyword>
<dbReference type="AlphaFoldDB" id="A0A3Q9ELB8"/>
<dbReference type="Pfam" id="PF02983">
    <property type="entry name" value="Pro_Al_protease"/>
    <property type="match status" value="1"/>
</dbReference>
<keyword evidence="7 9" id="KW-1015">Disulfide bond</keyword>
<evidence type="ECO:0000256" key="1">
    <source>
        <dbReference type="ARBA" id="ARBA00007664"/>
    </source>
</evidence>
<dbReference type="InterPro" id="IPR004236">
    <property type="entry name" value="Pept_S1_alpha_lytic"/>
</dbReference>
<feature type="domain" description="Peptidase S1A alpha-lytic prodomain" evidence="12">
    <location>
        <begin position="50"/>
        <end position="104"/>
    </location>
</feature>
<sequence>MRIRRPAPRGARRPARLVALASGLTALAATVLTGTAAPAGAVEPGPSTTYSSAQLAAVEKAVASADVAGTAWSVDETSRRVLLAADSTVPGAAIDAIKRGAGANAGALRVERLRGKLTAYVSGGDAVYGNGPAGQYRCSLGFNTQDGAGNYFFLTAGHCTNGITDWYSDRFVTHIGTTAGSSFPGNDYGIVRYDSGQPVPPGTVGSQDITSAGEAQLNQQVCRRGSTTGTRCGRVTGLNWTVRYPQGTVTGLIRTNICANPGDSGGPLYAGSQGLGLTSGGSGSCSFPFFATTFYQPVTEALNAYGVRVY</sequence>
<dbReference type="Pfam" id="PF00089">
    <property type="entry name" value="Trypsin"/>
    <property type="match status" value="1"/>
</dbReference>
<evidence type="ECO:0000256" key="4">
    <source>
        <dbReference type="ARBA" id="ARBA00022801"/>
    </source>
</evidence>
<comment type="similarity">
    <text evidence="1">Belongs to the peptidase S1 family.</text>
</comment>
<evidence type="ECO:0000256" key="2">
    <source>
        <dbReference type="ARBA" id="ARBA00022670"/>
    </source>
</evidence>
<dbReference type="SUPFAM" id="SSF50494">
    <property type="entry name" value="Trypsin-like serine proteases"/>
    <property type="match status" value="1"/>
</dbReference>
<evidence type="ECO:0000313" key="13">
    <source>
        <dbReference type="EMBL" id="AZQ32860.1"/>
    </source>
</evidence>
<evidence type="ECO:0000256" key="6">
    <source>
        <dbReference type="ARBA" id="ARBA00023145"/>
    </source>
</evidence>
<feature type="disulfide bond" evidence="9">
    <location>
        <begin position="222"/>
        <end position="232"/>
    </location>
</feature>
<feature type="active site" description="Charge relay system" evidence="8">
    <location>
        <position position="264"/>
    </location>
</feature>
<evidence type="ECO:0000256" key="5">
    <source>
        <dbReference type="ARBA" id="ARBA00022825"/>
    </source>
</evidence>
<reference evidence="13 14" key="1">
    <citation type="journal article" date="2019" name="Int. J. Syst. Evol. Microbiol.">
        <title>Streptomyces cyaneochromogenes sp. nov., a blue pigment-producing actinomycete from manganese-contaminated soil.</title>
        <authorList>
            <person name="Tang X."/>
            <person name="Zhao J."/>
            <person name="Li K."/>
            <person name="Chen Z."/>
            <person name="Sun Y."/>
            <person name="Gao J."/>
        </authorList>
    </citation>
    <scope>NUCLEOTIDE SEQUENCE [LARGE SCALE GENOMIC DNA]</scope>
    <source>
        <strain evidence="13 14">MK-45</strain>
    </source>
</reference>
<protein>
    <submittedName>
        <fullName evidence="13">S1 family peptidase</fullName>
    </submittedName>
</protein>
<accession>A0A3Q9ELB8</accession>
<keyword evidence="4" id="KW-0378">Hydrolase</keyword>
<dbReference type="EMBL" id="CP034539">
    <property type="protein sequence ID" value="AZQ32860.1"/>
    <property type="molecule type" value="Genomic_DNA"/>
</dbReference>
<dbReference type="CDD" id="cd21112">
    <property type="entry name" value="alphaLP-like"/>
    <property type="match status" value="1"/>
</dbReference>
<evidence type="ECO:0000259" key="11">
    <source>
        <dbReference type="Pfam" id="PF00089"/>
    </source>
</evidence>
<dbReference type="Gene3D" id="2.40.10.10">
    <property type="entry name" value="Trypsin-like serine proteases"/>
    <property type="match status" value="2"/>
</dbReference>
<dbReference type="PROSITE" id="PS00134">
    <property type="entry name" value="TRYPSIN_HIS"/>
    <property type="match status" value="1"/>
</dbReference>
<keyword evidence="3 10" id="KW-0732">Signal</keyword>
<dbReference type="InterPro" id="IPR043504">
    <property type="entry name" value="Peptidase_S1_PA_chymotrypsin"/>
</dbReference>
<dbReference type="PRINTS" id="PR00861">
    <property type="entry name" value="ALYTICPTASE"/>
</dbReference>
<evidence type="ECO:0000259" key="12">
    <source>
        <dbReference type="Pfam" id="PF02983"/>
    </source>
</evidence>
<evidence type="ECO:0000256" key="7">
    <source>
        <dbReference type="ARBA" id="ARBA00023157"/>
    </source>
</evidence>
<dbReference type="PIRSF" id="PIRSF001134">
    <property type="entry name" value="Streptogrisin"/>
    <property type="match status" value="1"/>
</dbReference>
<feature type="signal peptide" evidence="10">
    <location>
        <begin position="1"/>
        <end position="28"/>
    </location>
</feature>
<dbReference type="InterPro" id="IPR001254">
    <property type="entry name" value="Trypsin_dom"/>
</dbReference>
<evidence type="ECO:0000256" key="8">
    <source>
        <dbReference type="PIRSR" id="PIRSR001134-1"/>
    </source>
</evidence>
<dbReference type="GO" id="GO:0005576">
    <property type="term" value="C:extracellular region"/>
    <property type="evidence" value="ECO:0007669"/>
    <property type="project" value="InterPro"/>
</dbReference>
<dbReference type="PROSITE" id="PS00135">
    <property type="entry name" value="TRYPSIN_SER"/>
    <property type="match status" value="1"/>
</dbReference>
<dbReference type="RefSeq" id="WP_126388958.1">
    <property type="nucleotide sequence ID" value="NZ_CP034539.1"/>
</dbReference>
<organism evidence="13 14">
    <name type="scientific">Streptomyces cyaneochromogenes</name>
    <dbReference type="NCBI Taxonomy" id="2496836"/>
    <lineage>
        <taxon>Bacteria</taxon>
        <taxon>Bacillati</taxon>
        <taxon>Actinomycetota</taxon>
        <taxon>Actinomycetes</taxon>
        <taxon>Kitasatosporales</taxon>
        <taxon>Streptomycetaceae</taxon>
        <taxon>Streptomyces</taxon>
    </lineage>
</organism>
<keyword evidence="6" id="KW-0865">Zymogen</keyword>
<feature type="disulfide bond" evidence="9">
    <location>
        <begin position="138"/>
        <end position="159"/>
    </location>
</feature>
<feature type="chain" id="PRO_5018591862" evidence="10">
    <location>
        <begin position="29"/>
        <end position="310"/>
    </location>
</feature>
<dbReference type="GO" id="GO:0004252">
    <property type="term" value="F:serine-type endopeptidase activity"/>
    <property type="evidence" value="ECO:0007669"/>
    <property type="project" value="InterPro"/>
</dbReference>
<keyword evidence="5" id="KW-0720">Serine protease</keyword>
<dbReference type="InterPro" id="IPR001316">
    <property type="entry name" value="Pept_S1A_streptogrisin"/>
</dbReference>
<feature type="active site" description="Charge relay system" evidence="8">
    <location>
        <position position="187"/>
    </location>
</feature>
<dbReference type="InterPro" id="IPR009003">
    <property type="entry name" value="Peptidase_S1_PA"/>
</dbReference>
<dbReference type="KEGG" id="scya:EJ357_04865"/>
<feature type="active site" description="Charge relay system" evidence="8">
    <location>
        <position position="158"/>
    </location>
</feature>
<gene>
    <name evidence="13" type="ORF">EJ357_04865</name>
</gene>
<feature type="domain" description="Peptidase S1" evidence="11">
    <location>
        <begin position="150"/>
        <end position="302"/>
    </location>
</feature>
<dbReference type="InterPro" id="IPR033116">
    <property type="entry name" value="TRYPSIN_SER"/>
</dbReference>
<name>A0A3Q9ELB8_9ACTN</name>
<evidence type="ECO:0000256" key="10">
    <source>
        <dbReference type="SAM" id="SignalP"/>
    </source>
</evidence>
<dbReference type="GO" id="GO:0006508">
    <property type="term" value="P:proteolysis"/>
    <property type="evidence" value="ECO:0007669"/>
    <property type="project" value="UniProtKB-KW"/>
</dbReference>
<proteinExistence type="inferred from homology"/>
<dbReference type="Proteomes" id="UP000280298">
    <property type="component" value="Chromosome"/>
</dbReference>
<evidence type="ECO:0000313" key="14">
    <source>
        <dbReference type="Proteomes" id="UP000280298"/>
    </source>
</evidence>
<dbReference type="OrthoDB" id="8781117at2"/>
<feature type="disulfide bond" evidence="9">
    <location>
        <begin position="258"/>
        <end position="285"/>
    </location>
</feature>
<keyword evidence="2" id="KW-0645">Protease</keyword>
<evidence type="ECO:0000256" key="9">
    <source>
        <dbReference type="PIRSR" id="PIRSR001134-2"/>
    </source>
</evidence>